<protein>
    <submittedName>
        <fullName evidence="1">Uncharacterized protein</fullName>
    </submittedName>
</protein>
<sequence>MHGISRKEHENLELCTFRVVKEGAMRKKYMKYRKPEKCFVHGCRKYGQHFTSLTKHLKDRA</sequence>
<dbReference type="EMBL" id="JAIZAY010000001">
    <property type="protein sequence ID" value="KAJ8050173.1"/>
    <property type="molecule type" value="Genomic_DNA"/>
</dbReference>
<keyword evidence="2" id="KW-1185">Reference proteome</keyword>
<gene>
    <name evidence="1" type="ORF">HOLleu_03271</name>
</gene>
<proteinExistence type="predicted"/>
<evidence type="ECO:0000313" key="2">
    <source>
        <dbReference type="Proteomes" id="UP001152320"/>
    </source>
</evidence>
<name>A0A9Q1HLT7_HOLLE</name>
<comment type="caution">
    <text evidence="1">The sequence shown here is derived from an EMBL/GenBank/DDBJ whole genome shotgun (WGS) entry which is preliminary data.</text>
</comment>
<dbReference type="OrthoDB" id="10525965at2759"/>
<organism evidence="1 2">
    <name type="scientific">Holothuria leucospilota</name>
    <name type="common">Black long sea cucumber</name>
    <name type="synonym">Mertensiothuria leucospilota</name>
    <dbReference type="NCBI Taxonomy" id="206669"/>
    <lineage>
        <taxon>Eukaryota</taxon>
        <taxon>Metazoa</taxon>
        <taxon>Echinodermata</taxon>
        <taxon>Eleutherozoa</taxon>
        <taxon>Echinozoa</taxon>
        <taxon>Holothuroidea</taxon>
        <taxon>Aspidochirotacea</taxon>
        <taxon>Aspidochirotida</taxon>
        <taxon>Holothuriidae</taxon>
        <taxon>Holothuria</taxon>
    </lineage>
</organism>
<reference evidence="1" key="1">
    <citation type="submission" date="2021-10" db="EMBL/GenBank/DDBJ databases">
        <title>Tropical sea cucumber genome reveals ecological adaptation and Cuvierian tubules defense mechanism.</title>
        <authorList>
            <person name="Chen T."/>
        </authorList>
    </citation>
    <scope>NUCLEOTIDE SEQUENCE</scope>
    <source>
        <strain evidence="1">Nanhai2018</strain>
        <tissue evidence="1">Muscle</tissue>
    </source>
</reference>
<evidence type="ECO:0000313" key="1">
    <source>
        <dbReference type="EMBL" id="KAJ8050173.1"/>
    </source>
</evidence>
<dbReference type="Proteomes" id="UP001152320">
    <property type="component" value="Chromosome 1"/>
</dbReference>
<dbReference type="AlphaFoldDB" id="A0A9Q1HLT7"/>
<accession>A0A9Q1HLT7</accession>